<accession>A0A1T5CRW6</accession>
<organism evidence="2 3">
    <name type="scientific">Sphingopyxis flava</name>
    <dbReference type="NCBI Taxonomy" id="1507287"/>
    <lineage>
        <taxon>Bacteria</taxon>
        <taxon>Pseudomonadati</taxon>
        <taxon>Pseudomonadota</taxon>
        <taxon>Alphaproteobacteria</taxon>
        <taxon>Sphingomonadales</taxon>
        <taxon>Sphingomonadaceae</taxon>
        <taxon>Sphingopyxis</taxon>
    </lineage>
</organism>
<dbReference type="RefSeq" id="WP_079638657.1">
    <property type="nucleotide sequence ID" value="NZ_FUYP01000011.1"/>
</dbReference>
<dbReference type="InterPro" id="IPR027417">
    <property type="entry name" value="P-loop_NTPase"/>
</dbReference>
<dbReference type="PANTHER" id="PTHR32114">
    <property type="entry name" value="ABC TRANSPORTER ABCH.3"/>
    <property type="match status" value="1"/>
</dbReference>
<dbReference type="PANTHER" id="PTHR32114:SF2">
    <property type="entry name" value="ABC TRANSPORTER ABCH.3"/>
    <property type="match status" value="1"/>
</dbReference>
<evidence type="ECO:0000313" key="3">
    <source>
        <dbReference type="Proteomes" id="UP000190044"/>
    </source>
</evidence>
<sequence>MIKKLSYSVTFPTNGISLSGDLNLQPGSTAFIGPNGSGKTFGSIEVIRYLLFGKRALRGPASDYKKLTAEGVFEIAGKEYRVERTPRKESLWGPDGEVLAVNTEAVNQKLLEILGFGLDVFDVVCAARQKDSERLSQMKAPERKRLIDRILGLTAQEKAEKDCKDEAKGHRKLAEALAEGLVKPEEPKKPEGYRPVAEIEAALSAVQAYEKEKARLEAIVAQAGEEPPVPVAPAVDVAELEARAEAARSDKQAHASRVAELERIPLPAYTLEQIELSEKYSIFRTELERRGPKPTVTPEQIDDMQHAWHLLMKPGDEVTCPKCEHQFVPGRPDDVVEPALSLEQLKAEKRANALWEEPLDEVAEPAVVLTAEEIKQQQLAHSQAERRRELEALVADYVEPEDVSEELAAARAAVADYRAQVATRERWEATAEAREMLQNLTPPAGSSEELSQALVEARVYEKLLADYEIQHEAWRKAQERIDDAKQKAKDYTAGAEALAEARLMVKAHLAPSLSRVATSLIHQMTNGVLTTVEVDEDMNITVDGQDISTLSGAGATVANLAVRIGLGRVLVSRVFPVFIGDEIDSDMDAERAEATAEALASLTDQLQQILIITHKQFEHADRVVIHPLA</sequence>
<dbReference type="OrthoDB" id="975794at2"/>
<keyword evidence="1" id="KW-0175">Coiled coil</keyword>
<dbReference type="AlphaFoldDB" id="A0A1T5CRW6"/>
<evidence type="ECO:0000313" key="2">
    <source>
        <dbReference type="EMBL" id="SKB62061.1"/>
    </source>
</evidence>
<reference evidence="3" key="1">
    <citation type="submission" date="2017-02" db="EMBL/GenBank/DDBJ databases">
        <authorList>
            <person name="Varghese N."/>
            <person name="Submissions S."/>
        </authorList>
    </citation>
    <scope>NUCLEOTIDE SEQUENCE [LARGE SCALE GENOMIC DNA]</scope>
    <source>
        <strain evidence="3">R11H</strain>
    </source>
</reference>
<dbReference type="EMBL" id="FUYP01000011">
    <property type="protein sequence ID" value="SKB62061.1"/>
    <property type="molecule type" value="Genomic_DNA"/>
</dbReference>
<dbReference type="Gene3D" id="3.40.50.300">
    <property type="entry name" value="P-loop containing nucleotide triphosphate hydrolases"/>
    <property type="match status" value="2"/>
</dbReference>
<gene>
    <name evidence="2" type="ORF">SAMN06295937_101152</name>
</gene>
<feature type="coiled-coil region" evidence="1">
    <location>
        <begin position="199"/>
        <end position="257"/>
    </location>
</feature>
<dbReference type="SUPFAM" id="SSF52540">
    <property type="entry name" value="P-loop containing nucleoside triphosphate hydrolases"/>
    <property type="match status" value="1"/>
</dbReference>
<evidence type="ECO:0008006" key="4">
    <source>
        <dbReference type="Google" id="ProtNLM"/>
    </source>
</evidence>
<evidence type="ECO:0000256" key="1">
    <source>
        <dbReference type="SAM" id="Coils"/>
    </source>
</evidence>
<keyword evidence="3" id="KW-1185">Reference proteome</keyword>
<proteinExistence type="predicted"/>
<protein>
    <recommendedName>
        <fullName evidence="4">AAA domain-containing protein</fullName>
    </recommendedName>
</protein>
<name>A0A1T5CRW6_9SPHN</name>
<dbReference type="Proteomes" id="UP000190044">
    <property type="component" value="Unassembled WGS sequence"/>
</dbReference>